<dbReference type="EMBL" id="CP003235">
    <property type="protein sequence ID" value="AFC32175.1"/>
    <property type="molecule type" value="Genomic_DNA"/>
</dbReference>
<keyword evidence="2" id="KW-1185">Reference proteome</keyword>
<dbReference type="KEGG" id="pmq:PM3016_5475"/>
<dbReference type="Proteomes" id="UP000007523">
    <property type="component" value="Chromosome"/>
</dbReference>
<accession>H6NG48</accession>
<protein>
    <submittedName>
        <fullName evidence="1">Uncharacterized protein</fullName>
    </submittedName>
</protein>
<gene>
    <name evidence="1" type="ORF">PM3016_5475</name>
</gene>
<organism evidence="1 2">
    <name type="scientific">Paenibacillus mucilaginosus 3016</name>
    <dbReference type="NCBI Taxonomy" id="1116391"/>
    <lineage>
        <taxon>Bacteria</taxon>
        <taxon>Bacillati</taxon>
        <taxon>Bacillota</taxon>
        <taxon>Bacilli</taxon>
        <taxon>Bacillales</taxon>
        <taxon>Paenibacillaceae</taxon>
        <taxon>Paenibacillus</taxon>
    </lineage>
</organism>
<name>H6NG48_9BACL</name>
<evidence type="ECO:0000313" key="1">
    <source>
        <dbReference type="EMBL" id="AFC32175.1"/>
    </source>
</evidence>
<dbReference type="STRING" id="1116391.PM3016_5475"/>
<dbReference type="AlphaFoldDB" id="H6NG48"/>
<reference evidence="1 2" key="1">
    <citation type="journal article" date="2012" name="J. Bacteriol.">
        <title>Complete Genome Sequence of Paenibacillus mucilaginosus 3016, a Bacterium Functional as Microbial Fertilizer.</title>
        <authorList>
            <person name="Ma M."/>
            <person name="Wang Z."/>
            <person name="Li L."/>
            <person name="Jiang X."/>
            <person name="Guan D."/>
            <person name="Cao F."/>
            <person name="Chen H."/>
            <person name="Wang X."/>
            <person name="Shen D."/>
            <person name="Du B."/>
            <person name="Li J."/>
        </authorList>
    </citation>
    <scope>NUCLEOTIDE SEQUENCE [LARGE SCALE GENOMIC DNA]</scope>
    <source>
        <strain evidence="1 2">3016</strain>
    </source>
</reference>
<dbReference type="HOGENOM" id="CLU_2524389_0_0_9"/>
<evidence type="ECO:0000313" key="2">
    <source>
        <dbReference type="Proteomes" id="UP000007523"/>
    </source>
</evidence>
<proteinExistence type="predicted"/>
<sequence length="84" mass="9477">MRSPITEHQWRAQMLAWKKSPAVIEGMELIDVLIAESDREMEHAAEIEKTRLGGRASLRSRLRVLVLSVYHRTVVRGKGAAPDA</sequence>